<dbReference type="EMBL" id="AMZH03001726">
    <property type="protein sequence ID" value="RRT78243.1"/>
    <property type="molecule type" value="Genomic_DNA"/>
</dbReference>
<protein>
    <submittedName>
        <fullName evidence="2">Uncharacterized protein</fullName>
    </submittedName>
</protein>
<evidence type="ECO:0000313" key="2">
    <source>
        <dbReference type="EMBL" id="RRT78243.1"/>
    </source>
</evidence>
<dbReference type="AlphaFoldDB" id="A0A427APY1"/>
<comment type="caution">
    <text evidence="2">The sequence shown here is derived from an EMBL/GenBank/DDBJ whole genome shotgun (WGS) entry which is preliminary data.</text>
</comment>
<dbReference type="Proteomes" id="UP000287651">
    <property type="component" value="Unassembled WGS sequence"/>
</dbReference>
<proteinExistence type="predicted"/>
<evidence type="ECO:0000313" key="3">
    <source>
        <dbReference type="Proteomes" id="UP000287651"/>
    </source>
</evidence>
<evidence type="ECO:0000256" key="1">
    <source>
        <dbReference type="SAM" id="MobiDB-lite"/>
    </source>
</evidence>
<feature type="compositionally biased region" description="Basic residues" evidence="1">
    <location>
        <begin position="1"/>
        <end position="12"/>
    </location>
</feature>
<organism evidence="2 3">
    <name type="scientific">Ensete ventricosum</name>
    <name type="common">Abyssinian banana</name>
    <name type="synonym">Musa ensete</name>
    <dbReference type="NCBI Taxonomy" id="4639"/>
    <lineage>
        <taxon>Eukaryota</taxon>
        <taxon>Viridiplantae</taxon>
        <taxon>Streptophyta</taxon>
        <taxon>Embryophyta</taxon>
        <taxon>Tracheophyta</taxon>
        <taxon>Spermatophyta</taxon>
        <taxon>Magnoliopsida</taxon>
        <taxon>Liliopsida</taxon>
        <taxon>Zingiberales</taxon>
        <taxon>Musaceae</taxon>
        <taxon>Ensete</taxon>
    </lineage>
</organism>
<reference evidence="2 3" key="1">
    <citation type="journal article" date="2014" name="Agronomy (Basel)">
        <title>A Draft Genome Sequence for Ensete ventricosum, the Drought-Tolerant Tree Against Hunger.</title>
        <authorList>
            <person name="Harrison J."/>
            <person name="Moore K.A."/>
            <person name="Paszkiewicz K."/>
            <person name="Jones T."/>
            <person name="Grant M."/>
            <person name="Ambacheew D."/>
            <person name="Muzemil S."/>
            <person name="Studholme D.J."/>
        </authorList>
    </citation>
    <scope>NUCLEOTIDE SEQUENCE [LARGE SCALE GENOMIC DNA]</scope>
</reference>
<sequence length="116" mass="12329">MELTAKWRKKHRGGGEDGIEDDSHPIDSQAFLCSKRVRLRLRRQGKEEVAAAAARVAAGEVGCGRKGRKMAVDGAEVIEGNDHNSGWQLRVVAVAGSDDKQGSRGGAEGGVARCDC</sequence>
<name>A0A427APY1_ENSVE</name>
<accession>A0A427APY1</accession>
<gene>
    <name evidence="2" type="ORF">B296_00013509</name>
</gene>
<feature type="region of interest" description="Disordered" evidence="1">
    <location>
        <begin position="1"/>
        <end position="25"/>
    </location>
</feature>